<dbReference type="Gene3D" id="3.90.180.10">
    <property type="entry name" value="Medium-chain alcohol dehydrogenases, catalytic domain"/>
    <property type="match status" value="1"/>
</dbReference>
<dbReference type="EMBL" id="SPLM01000076">
    <property type="protein sequence ID" value="TMW61346.1"/>
    <property type="molecule type" value="Genomic_DNA"/>
</dbReference>
<dbReference type="OrthoDB" id="201656at2759"/>
<dbReference type="InterPro" id="IPR013154">
    <property type="entry name" value="ADH-like_N"/>
</dbReference>
<dbReference type="Pfam" id="PF13602">
    <property type="entry name" value="ADH_zinc_N_2"/>
    <property type="match status" value="1"/>
</dbReference>
<gene>
    <name evidence="2" type="ORF">Poli38472_012537</name>
</gene>
<dbReference type="SUPFAM" id="SSF51735">
    <property type="entry name" value="NAD(P)-binding Rossmann-fold domains"/>
    <property type="match status" value="1"/>
</dbReference>
<organism evidence="2 3">
    <name type="scientific">Pythium oligandrum</name>
    <name type="common">Mycoparasitic fungus</name>
    <dbReference type="NCBI Taxonomy" id="41045"/>
    <lineage>
        <taxon>Eukaryota</taxon>
        <taxon>Sar</taxon>
        <taxon>Stramenopiles</taxon>
        <taxon>Oomycota</taxon>
        <taxon>Peronosporomycetes</taxon>
        <taxon>Pythiales</taxon>
        <taxon>Pythiaceae</taxon>
        <taxon>Pythium</taxon>
    </lineage>
</organism>
<accession>A0A8K1CEF1</accession>
<dbReference type="PANTHER" id="PTHR11695:SF294">
    <property type="entry name" value="RETICULON-4-INTERACTING PROTEIN 1, MITOCHONDRIAL"/>
    <property type="match status" value="1"/>
</dbReference>
<feature type="domain" description="Enoyl reductase (ER)" evidence="1">
    <location>
        <begin position="19"/>
        <end position="323"/>
    </location>
</feature>
<dbReference type="InterPro" id="IPR011032">
    <property type="entry name" value="GroES-like_sf"/>
</dbReference>
<dbReference type="GO" id="GO:0016491">
    <property type="term" value="F:oxidoreductase activity"/>
    <property type="evidence" value="ECO:0007669"/>
    <property type="project" value="InterPro"/>
</dbReference>
<name>A0A8K1CEF1_PYTOL</name>
<dbReference type="Pfam" id="PF08240">
    <property type="entry name" value="ADH_N"/>
    <property type="match status" value="1"/>
</dbReference>
<dbReference type="SMART" id="SM00829">
    <property type="entry name" value="PKS_ER"/>
    <property type="match status" value="1"/>
</dbReference>
<dbReference type="CDD" id="cd05289">
    <property type="entry name" value="MDR_like_2"/>
    <property type="match status" value="1"/>
</dbReference>
<evidence type="ECO:0000313" key="3">
    <source>
        <dbReference type="Proteomes" id="UP000794436"/>
    </source>
</evidence>
<sequence length="328" mass="35213">MSIPPSTTFRGYVAEGFGPINENIKLRLDLPHEPLQPSQVRIKIHSVATNPADWIVVEMGAMLFPSVPTVETPLRLGYDGAGTITEVGSDVKDLQVGDEVVPLTSAAQLGTFAEYMVLDEKLAVHKPNNLSFHQAAGVALVGITSYQALRAVSFTKGERVLIIGGSTATGALGIQLAKELGASFVATTASMRNIDFVKSFGPDQVIDYSQEKWGDVLESHSIDVIYDCAMEPASWEGDAQRVLKKETGRFITIDPLYKPTESPIGATCTAFFSAGTKEDLEAVLKLAADGKLQVPVNSVLPFEDLPSALELQKSRKAQGKIILEVASP</sequence>
<dbReference type="Gene3D" id="3.40.50.720">
    <property type="entry name" value="NAD(P)-binding Rossmann-like Domain"/>
    <property type="match status" value="1"/>
</dbReference>
<evidence type="ECO:0000313" key="2">
    <source>
        <dbReference type="EMBL" id="TMW61346.1"/>
    </source>
</evidence>
<dbReference type="SUPFAM" id="SSF50129">
    <property type="entry name" value="GroES-like"/>
    <property type="match status" value="1"/>
</dbReference>
<dbReference type="AlphaFoldDB" id="A0A8K1CEF1"/>
<proteinExistence type="predicted"/>
<reference evidence="2" key="1">
    <citation type="submission" date="2019-03" db="EMBL/GenBank/DDBJ databases">
        <title>Long read genome sequence of the mycoparasitic Pythium oligandrum ATCC 38472 isolated from sugarbeet rhizosphere.</title>
        <authorList>
            <person name="Gaulin E."/>
        </authorList>
    </citation>
    <scope>NUCLEOTIDE SEQUENCE</scope>
    <source>
        <strain evidence="2">ATCC 38472_TT</strain>
    </source>
</reference>
<dbReference type="PANTHER" id="PTHR11695">
    <property type="entry name" value="ALCOHOL DEHYDROGENASE RELATED"/>
    <property type="match status" value="1"/>
</dbReference>
<evidence type="ECO:0000259" key="1">
    <source>
        <dbReference type="SMART" id="SM00829"/>
    </source>
</evidence>
<keyword evidence="3" id="KW-1185">Reference proteome</keyword>
<dbReference type="Proteomes" id="UP000794436">
    <property type="component" value="Unassembled WGS sequence"/>
</dbReference>
<dbReference type="InterPro" id="IPR020843">
    <property type="entry name" value="ER"/>
</dbReference>
<dbReference type="InterPro" id="IPR050700">
    <property type="entry name" value="YIM1/Zinc_Alcohol_DH_Fams"/>
</dbReference>
<dbReference type="InterPro" id="IPR036291">
    <property type="entry name" value="NAD(P)-bd_dom_sf"/>
</dbReference>
<protein>
    <recommendedName>
        <fullName evidence="1">Enoyl reductase (ER) domain-containing protein</fullName>
    </recommendedName>
</protein>
<comment type="caution">
    <text evidence="2">The sequence shown here is derived from an EMBL/GenBank/DDBJ whole genome shotgun (WGS) entry which is preliminary data.</text>
</comment>